<feature type="compositionally biased region" description="Gly residues" evidence="1">
    <location>
        <begin position="413"/>
        <end position="424"/>
    </location>
</feature>
<evidence type="ECO:0000313" key="4">
    <source>
        <dbReference type="Proteomes" id="UP000469558"/>
    </source>
</evidence>
<dbReference type="OrthoDB" id="5399559at2759"/>
<feature type="compositionally biased region" description="Low complexity" evidence="1">
    <location>
        <begin position="333"/>
        <end position="346"/>
    </location>
</feature>
<feature type="region of interest" description="Disordered" evidence="1">
    <location>
        <begin position="1"/>
        <end position="60"/>
    </location>
</feature>
<dbReference type="AlphaFoldDB" id="A0A8T9CM16"/>
<proteinExistence type="predicted"/>
<feature type="compositionally biased region" description="Polar residues" evidence="1">
    <location>
        <begin position="366"/>
        <end position="382"/>
    </location>
</feature>
<name>A0A8T9CM16_9HELO</name>
<evidence type="ECO:0000256" key="1">
    <source>
        <dbReference type="SAM" id="MobiDB-lite"/>
    </source>
</evidence>
<feature type="compositionally biased region" description="Basic and acidic residues" evidence="1">
    <location>
        <begin position="399"/>
        <end position="409"/>
    </location>
</feature>
<feature type="compositionally biased region" description="Polar residues" evidence="1">
    <location>
        <begin position="315"/>
        <end position="329"/>
    </location>
</feature>
<accession>A0A8T9CM16</accession>
<protein>
    <recommendedName>
        <fullName evidence="2">YAG7-like dimerisation domain-containing protein</fullName>
    </recommendedName>
</protein>
<feature type="compositionally biased region" description="Basic and acidic residues" evidence="1">
    <location>
        <begin position="425"/>
        <end position="442"/>
    </location>
</feature>
<evidence type="ECO:0000313" key="3">
    <source>
        <dbReference type="EMBL" id="TVY83733.1"/>
    </source>
</evidence>
<dbReference type="EMBL" id="QGMK01000159">
    <property type="protein sequence ID" value="TVY83733.1"/>
    <property type="molecule type" value="Genomic_DNA"/>
</dbReference>
<comment type="caution">
    <text evidence="3">The sequence shown here is derived from an EMBL/GenBank/DDBJ whole genome shotgun (WGS) entry which is preliminary data.</text>
</comment>
<feature type="domain" description="YAG7-like dimerisation" evidence="2">
    <location>
        <begin position="176"/>
        <end position="259"/>
    </location>
</feature>
<gene>
    <name evidence="3" type="ORF">LSUE1_G001678</name>
</gene>
<feature type="compositionally biased region" description="Polar residues" evidence="1">
    <location>
        <begin position="1"/>
        <end position="10"/>
    </location>
</feature>
<dbReference type="Proteomes" id="UP000469558">
    <property type="component" value="Unassembled WGS sequence"/>
</dbReference>
<keyword evidence="4" id="KW-1185">Reference proteome</keyword>
<reference evidence="3 4" key="1">
    <citation type="submission" date="2018-05" db="EMBL/GenBank/DDBJ databases">
        <title>Genome sequencing and assembly of the regulated plant pathogen Lachnellula willkommii and related sister species for the development of diagnostic species identification markers.</title>
        <authorList>
            <person name="Giroux E."/>
            <person name="Bilodeau G."/>
        </authorList>
    </citation>
    <scope>NUCLEOTIDE SEQUENCE [LARGE SCALE GENOMIC DNA]</scope>
    <source>
        <strain evidence="3 4">CBS 268.59</strain>
    </source>
</reference>
<feature type="region of interest" description="Disordered" evidence="1">
    <location>
        <begin position="315"/>
        <end position="460"/>
    </location>
</feature>
<dbReference type="Pfam" id="PF26434">
    <property type="entry name" value="YAG7_C"/>
    <property type="match status" value="1"/>
</dbReference>
<sequence>MAASATQNPVVKSESKSAKKKKAKDTSVKTEAAPTTPSVPESNEPAPESSNGDGAYESPYIKELEKNIRNVNKKITNASKVDGIVAENSSKTLDQLVAEKKINPDQKAQLLKKPALEASLAQLRAQVEQYKKFDQEYKTASQAEKAQFEKSFGERASKELEEAVVAAKTEAVATAKKQQDDDFLALSQFLRLAALRRGEDEDPELPENIALEALLVKVYTGDVTAVTAMSKIIQGSSEPVTTSTGDVLKVTYADIKSAYASQPPPPSLEPTSEPVEDEPAVQTNEYPVQSDPTIVNAGLTELDAPAATIMTNGTQESHAIQGVPQNSSFGDGAANAAAEANWDAQNEMSQSQEWVEVPRDAAETDTGVTATPAAPSNVQSWADDQPDSPTETTSAPTPAKDDGFHEVQRNRGGRGQSRGGPSRGGRGEYRGGRGGFRGEFRGGRGRGGASRGGPRRSDES</sequence>
<organism evidence="3 4">
    <name type="scientific">Lachnellula suecica</name>
    <dbReference type="NCBI Taxonomy" id="602035"/>
    <lineage>
        <taxon>Eukaryota</taxon>
        <taxon>Fungi</taxon>
        <taxon>Dikarya</taxon>
        <taxon>Ascomycota</taxon>
        <taxon>Pezizomycotina</taxon>
        <taxon>Leotiomycetes</taxon>
        <taxon>Helotiales</taxon>
        <taxon>Lachnaceae</taxon>
        <taxon>Lachnellula</taxon>
    </lineage>
</organism>
<evidence type="ECO:0000259" key="2">
    <source>
        <dbReference type="Pfam" id="PF26434"/>
    </source>
</evidence>
<feature type="compositionally biased region" description="Low complexity" evidence="1">
    <location>
        <begin position="387"/>
        <end position="398"/>
    </location>
</feature>
<feature type="region of interest" description="Disordered" evidence="1">
    <location>
        <begin position="258"/>
        <end position="285"/>
    </location>
</feature>
<dbReference type="InterPro" id="IPR058602">
    <property type="entry name" value="YAG7_dimerisation_dom"/>
</dbReference>